<name>A0A1G2KU36_9BACT</name>
<feature type="region of interest" description="Disordered" evidence="6">
    <location>
        <begin position="42"/>
        <end position="94"/>
    </location>
</feature>
<evidence type="ECO:0000313" key="7">
    <source>
        <dbReference type="EMBL" id="OHA02985.1"/>
    </source>
</evidence>
<dbReference type="PANTHER" id="PTHR10746">
    <property type="entry name" value="50S RIBOSOMAL PROTEIN L4"/>
    <property type="match status" value="1"/>
</dbReference>
<evidence type="ECO:0000256" key="1">
    <source>
        <dbReference type="ARBA" id="ARBA00010528"/>
    </source>
</evidence>
<comment type="similarity">
    <text evidence="1 5">Belongs to the universal ribosomal protein uL4 family.</text>
</comment>
<organism evidence="7 8">
    <name type="scientific">Candidatus Sungbacteria bacterium RIFCSPHIGHO2_02_FULL_52_23</name>
    <dbReference type="NCBI Taxonomy" id="1802274"/>
    <lineage>
        <taxon>Bacteria</taxon>
        <taxon>Candidatus Sungiibacteriota</taxon>
    </lineage>
</organism>
<dbReference type="InterPro" id="IPR023574">
    <property type="entry name" value="Ribosomal_uL4_dom_sf"/>
</dbReference>
<dbReference type="GO" id="GO:0019843">
    <property type="term" value="F:rRNA binding"/>
    <property type="evidence" value="ECO:0007669"/>
    <property type="project" value="UniProtKB-UniRule"/>
</dbReference>
<evidence type="ECO:0000256" key="2">
    <source>
        <dbReference type="ARBA" id="ARBA00022980"/>
    </source>
</evidence>
<comment type="function">
    <text evidence="5">Forms part of the polypeptide exit tunnel.</text>
</comment>
<evidence type="ECO:0000256" key="3">
    <source>
        <dbReference type="ARBA" id="ARBA00023274"/>
    </source>
</evidence>
<evidence type="ECO:0000313" key="8">
    <source>
        <dbReference type="Proteomes" id="UP000178510"/>
    </source>
</evidence>
<reference evidence="7 8" key="1">
    <citation type="journal article" date="2016" name="Nat. Commun.">
        <title>Thousands of microbial genomes shed light on interconnected biogeochemical processes in an aquifer system.</title>
        <authorList>
            <person name="Anantharaman K."/>
            <person name="Brown C.T."/>
            <person name="Hug L.A."/>
            <person name="Sharon I."/>
            <person name="Castelle C.J."/>
            <person name="Probst A.J."/>
            <person name="Thomas B.C."/>
            <person name="Singh A."/>
            <person name="Wilkins M.J."/>
            <person name="Karaoz U."/>
            <person name="Brodie E.L."/>
            <person name="Williams K.H."/>
            <person name="Hubbard S.S."/>
            <person name="Banfield J.F."/>
        </authorList>
    </citation>
    <scope>NUCLEOTIDE SEQUENCE [LARGE SCALE GENOMIC DNA]</scope>
</reference>
<sequence length="213" mass="23401">MKVSVYNQKGEETGTMDVSDAVFGLKWNADLVHQVAVSLAGNARRATAHTKSRADVRGGGKKPWQQKGTGRARHGSTRSPIWIGGGVSHGPRNDKDYTRKVNKKMAKKALYTVLSAKMRDKELIVLDDIRFPDAKTKHAAHLFKSFSSQDRFSKLTKGKGALVALAGKDASARRALRNLPFVEIDDARNLNAHKLLQHTFLILPKDAISAFAS</sequence>
<protein>
    <recommendedName>
        <fullName evidence="4 5">Large ribosomal subunit protein uL4</fullName>
    </recommendedName>
</protein>
<dbReference type="AlphaFoldDB" id="A0A1G2KU36"/>
<gene>
    <name evidence="5" type="primary">rplD</name>
    <name evidence="7" type="ORF">A3J58_02075</name>
</gene>
<accession>A0A1G2KU36</accession>
<comment type="caution">
    <text evidence="7">The sequence shown here is derived from an EMBL/GenBank/DDBJ whole genome shotgun (WGS) entry which is preliminary data.</text>
</comment>
<keyword evidence="2 5" id="KW-0689">Ribosomal protein</keyword>
<dbReference type="InterPro" id="IPR002136">
    <property type="entry name" value="Ribosomal_uL4"/>
</dbReference>
<keyword evidence="5" id="KW-0699">rRNA-binding</keyword>
<evidence type="ECO:0000256" key="4">
    <source>
        <dbReference type="ARBA" id="ARBA00035244"/>
    </source>
</evidence>
<dbReference type="SUPFAM" id="SSF52166">
    <property type="entry name" value="Ribosomal protein L4"/>
    <property type="match status" value="1"/>
</dbReference>
<dbReference type="GO" id="GO:0006412">
    <property type="term" value="P:translation"/>
    <property type="evidence" value="ECO:0007669"/>
    <property type="project" value="UniProtKB-UniRule"/>
</dbReference>
<dbReference type="InterPro" id="IPR013005">
    <property type="entry name" value="Ribosomal_uL4-like"/>
</dbReference>
<dbReference type="PANTHER" id="PTHR10746:SF6">
    <property type="entry name" value="LARGE RIBOSOMAL SUBUNIT PROTEIN UL4M"/>
    <property type="match status" value="1"/>
</dbReference>
<dbReference type="STRING" id="1802274.A3J58_02075"/>
<dbReference type="GO" id="GO:0005840">
    <property type="term" value="C:ribosome"/>
    <property type="evidence" value="ECO:0007669"/>
    <property type="project" value="UniProtKB-KW"/>
</dbReference>
<proteinExistence type="inferred from homology"/>
<dbReference type="Proteomes" id="UP000178510">
    <property type="component" value="Unassembled WGS sequence"/>
</dbReference>
<comment type="subunit">
    <text evidence="5">Part of the 50S ribosomal subunit.</text>
</comment>
<dbReference type="HAMAP" id="MF_01328_B">
    <property type="entry name" value="Ribosomal_uL4_B"/>
    <property type="match status" value="1"/>
</dbReference>
<dbReference type="EMBL" id="MHQM01000034">
    <property type="protein sequence ID" value="OHA02985.1"/>
    <property type="molecule type" value="Genomic_DNA"/>
</dbReference>
<keyword evidence="3 5" id="KW-0687">Ribonucleoprotein</keyword>
<evidence type="ECO:0000256" key="5">
    <source>
        <dbReference type="HAMAP-Rule" id="MF_01328"/>
    </source>
</evidence>
<evidence type="ECO:0000256" key="6">
    <source>
        <dbReference type="SAM" id="MobiDB-lite"/>
    </source>
</evidence>
<comment type="function">
    <text evidence="5">One of the primary rRNA binding proteins, this protein initially binds near the 5'-end of the 23S rRNA. It is important during the early stages of 50S assembly. It makes multiple contacts with different domains of the 23S rRNA in the assembled 50S subunit and ribosome.</text>
</comment>
<dbReference type="Pfam" id="PF00573">
    <property type="entry name" value="Ribosomal_L4"/>
    <property type="match status" value="1"/>
</dbReference>
<keyword evidence="5" id="KW-0694">RNA-binding</keyword>
<dbReference type="GO" id="GO:1990904">
    <property type="term" value="C:ribonucleoprotein complex"/>
    <property type="evidence" value="ECO:0007669"/>
    <property type="project" value="UniProtKB-KW"/>
</dbReference>
<dbReference type="Gene3D" id="3.40.1370.10">
    <property type="match status" value="1"/>
</dbReference>
<dbReference type="NCBIfam" id="TIGR03953">
    <property type="entry name" value="rplD_bact"/>
    <property type="match status" value="1"/>
</dbReference>
<dbReference type="GO" id="GO:0003735">
    <property type="term" value="F:structural constituent of ribosome"/>
    <property type="evidence" value="ECO:0007669"/>
    <property type="project" value="InterPro"/>
</dbReference>